<proteinExistence type="predicted"/>
<evidence type="ECO:0000313" key="2">
    <source>
        <dbReference type="Proteomes" id="UP000234681"/>
    </source>
</evidence>
<accession>A6KLQ1</accession>
<evidence type="ECO:0000313" key="1">
    <source>
        <dbReference type="EMBL" id="EDL86596.1"/>
    </source>
</evidence>
<name>A6KLQ1_RAT</name>
<reference evidence="2" key="1">
    <citation type="submission" date="2005-09" db="EMBL/GenBank/DDBJ databases">
        <authorList>
            <person name="Mural R.J."/>
            <person name="Li P.W."/>
            <person name="Adams M.D."/>
            <person name="Amanatides P.G."/>
            <person name="Baden-Tillson H."/>
            <person name="Barnstead M."/>
            <person name="Chin S.H."/>
            <person name="Dew I."/>
            <person name="Evans C.A."/>
            <person name="Ferriera S."/>
            <person name="Flanigan M."/>
            <person name="Fosler C."/>
            <person name="Glodek A."/>
            <person name="Gu Z."/>
            <person name="Holt R.A."/>
            <person name="Jennings D."/>
            <person name="Kraft C.L."/>
            <person name="Lu F."/>
            <person name="Nguyen T."/>
            <person name="Nusskern D.R."/>
            <person name="Pfannkoch C.M."/>
            <person name="Sitter C."/>
            <person name="Sutton G.G."/>
            <person name="Venter J.C."/>
            <person name="Wang Z."/>
            <person name="Woodage T."/>
            <person name="Zheng X.H."/>
            <person name="Zhong F."/>
        </authorList>
    </citation>
    <scope>NUCLEOTIDE SEQUENCE [LARGE SCALE GENOMIC DNA]</scope>
    <source>
        <strain>BN</strain>
        <strain evidence="2">Sprague-Dawley</strain>
    </source>
</reference>
<gene>
    <name evidence="1" type="ORF">rCG_45189</name>
</gene>
<dbReference type="AlphaFoldDB" id="A6KLQ1"/>
<sequence>MVKLQVTSEHLRSFSRNR</sequence>
<organism evidence="1 2">
    <name type="scientific">Rattus norvegicus</name>
    <name type="common">Rat</name>
    <dbReference type="NCBI Taxonomy" id="10116"/>
    <lineage>
        <taxon>Eukaryota</taxon>
        <taxon>Metazoa</taxon>
        <taxon>Chordata</taxon>
        <taxon>Craniata</taxon>
        <taxon>Vertebrata</taxon>
        <taxon>Euteleostomi</taxon>
        <taxon>Mammalia</taxon>
        <taxon>Eutheria</taxon>
        <taxon>Euarchontoglires</taxon>
        <taxon>Glires</taxon>
        <taxon>Rodentia</taxon>
        <taxon>Myomorpha</taxon>
        <taxon>Muroidea</taxon>
        <taxon>Muridae</taxon>
        <taxon>Murinae</taxon>
        <taxon>Rattus</taxon>
    </lineage>
</organism>
<dbReference type="Proteomes" id="UP000234681">
    <property type="component" value="Chromosome 17"/>
</dbReference>
<protein>
    <submittedName>
        <fullName evidence="1">RCG45189</fullName>
    </submittedName>
</protein>
<dbReference type="EMBL" id="CH474064">
    <property type="protein sequence ID" value="EDL86596.1"/>
    <property type="molecule type" value="Genomic_DNA"/>
</dbReference>